<gene>
    <name evidence="2" type="ORF">HUR95_15130</name>
</gene>
<reference evidence="2 3" key="1">
    <citation type="journal article" date="2020" name="Extremophiles">
        <title>Genomic analysis of Caldalkalibacillus thermarum TA2.A1 reveals aerobic alkaliphilic metabolism and evolutionary hallmarks linking alkaliphilic bacteria and plant life.</title>
        <authorList>
            <person name="de Jong S.I."/>
            <person name="van den Broek M.A."/>
            <person name="Merkel A.Y."/>
            <person name="de la Torre Cortes P."/>
            <person name="Kalamorz F."/>
            <person name="Cook G.M."/>
            <person name="van Loosdrecht M.C.M."/>
            <person name="McMillan D.G.G."/>
        </authorList>
    </citation>
    <scope>NUCLEOTIDE SEQUENCE [LARGE SCALE GENOMIC DNA]</scope>
    <source>
        <strain evidence="2 3">TA2.A1</strain>
    </source>
</reference>
<dbReference type="Pfam" id="PF00107">
    <property type="entry name" value="ADH_zinc_N"/>
    <property type="match status" value="1"/>
</dbReference>
<protein>
    <submittedName>
        <fullName evidence="2">Quinone oxidoreductase</fullName>
    </submittedName>
</protein>
<dbReference type="InterPro" id="IPR002364">
    <property type="entry name" value="Quin_OxRdtase/zeta-crystal_CS"/>
</dbReference>
<feature type="domain" description="Enoyl reductase (ER)" evidence="1">
    <location>
        <begin position="10"/>
        <end position="325"/>
    </location>
</feature>
<dbReference type="GO" id="GO:0003960">
    <property type="term" value="F:quinone reductase (NADPH) activity"/>
    <property type="evidence" value="ECO:0007669"/>
    <property type="project" value="InterPro"/>
</dbReference>
<name>A0A8X8I8S3_CALTT</name>
<dbReference type="InterPro" id="IPR011032">
    <property type="entry name" value="GroES-like_sf"/>
</dbReference>
<evidence type="ECO:0000313" key="2">
    <source>
        <dbReference type="EMBL" id="QZT33553.1"/>
    </source>
</evidence>
<evidence type="ECO:0000313" key="3">
    <source>
        <dbReference type="Proteomes" id="UP000825179"/>
    </source>
</evidence>
<dbReference type="Gene3D" id="3.40.50.720">
    <property type="entry name" value="NAD(P)-binding Rossmann-like Domain"/>
    <property type="match status" value="1"/>
</dbReference>
<dbReference type="InterPro" id="IPR051397">
    <property type="entry name" value="Zn-ADH-like_protein"/>
</dbReference>
<dbReference type="SUPFAM" id="SSF50129">
    <property type="entry name" value="GroES-like"/>
    <property type="match status" value="1"/>
</dbReference>
<keyword evidence="3" id="KW-1185">Reference proteome</keyword>
<dbReference type="PROSITE" id="PS01162">
    <property type="entry name" value="QOR_ZETA_CRYSTAL"/>
    <property type="match status" value="1"/>
</dbReference>
<dbReference type="InterPro" id="IPR047618">
    <property type="entry name" value="QOR-like"/>
</dbReference>
<dbReference type="Proteomes" id="UP000825179">
    <property type="component" value="Chromosome"/>
</dbReference>
<dbReference type="Pfam" id="PF08240">
    <property type="entry name" value="ADH_N"/>
    <property type="match status" value="1"/>
</dbReference>
<dbReference type="InterPro" id="IPR036291">
    <property type="entry name" value="NAD(P)-bd_dom_sf"/>
</dbReference>
<dbReference type="InterPro" id="IPR020843">
    <property type="entry name" value="ER"/>
</dbReference>
<evidence type="ECO:0000259" key="1">
    <source>
        <dbReference type="SMART" id="SM00829"/>
    </source>
</evidence>
<dbReference type="RefSeq" id="WP_222822698.1">
    <property type="nucleotide sequence ID" value="NZ_CP082237.1"/>
</dbReference>
<dbReference type="InterPro" id="IPR013154">
    <property type="entry name" value="ADH-like_N"/>
</dbReference>
<dbReference type="EMBL" id="CP082237">
    <property type="protein sequence ID" value="QZT33553.1"/>
    <property type="molecule type" value="Genomic_DNA"/>
</dbReference>
<dbReference type="PANTHER" id="PTHR43677:SF4">
    <property type="entry name" value="QUINONE OXIDOREDUCTASE-LIKE PROTEIN 2"/>
    <property type="match status" value="1"/>
</dbReference>
<accession>A0A8X8I8S3</accession>
<dbReference type="PANTHER" id="PTHR43677">
    <property type="entry name" value="SHORT-CHAIN DEHYDROGENASE/REDUCTASE"/>
    <property type="match status" value="1"/>
</dbReference>
<dbReference type="Gene3D" id="3.90.180.10">
    <property type="entry name" value="Medium-chain alcohol dehydrogenases, catalytic domain"/>
    <property type="match status" value="1"/>
</dbReference>
<dbReference type="SMART" id="SM00829">
    <property type="entry name" value="PKS_ER"/>
    <property type="match status" value="1"/>
</dbReference>
<dbReference type="KEGG" id="cthu:HUR95_15130"/>
<proteinExistence type="predicted"/>
<dbReference type="CDD" id="cd05286">
    <property type="entry name" value="QOR2"/>
    <property type="match status" value="1"/>
</dbReference>
<sequence length="327" mass="35343">MKAIQFKQFGGSEVLELVELERPRPKGKEVLIEIKAIGVNFADIARREGQYVVPTPLPYVPGSEVAGVVCEVGDEVEQVKVGQRVVTLLGSKKATGYAEYTLADERSLVPIPEGVDDRQAAALLVQGLTAYHVLKTSGQLQQGERVLVHAAAGGVGTLAVQLAKLFGAGQVIATASSEEKRQIALDLGADAAVDYTRDGWEQKVLELTENQGVDVALEMVGGSVFHKTLSILAPFGRLVIYGLASQEAPKFNPVKLMAQNHTVTGFFLPQIMRKQDLYRQSLKELLSYVQQGQLKLIIGGVYPLEEAAKVQALMKGRKTTGKLILVP</sequence>
<dbReference type="AlphaFoldDB" id="A0A8X8I8S3"/>
<organism evidence="2 3">
    <name type="scientific">Caldalkalibacillus thermarum (strain TA2.A1)</name>
    <dbReference type="NCBI Taxonomy" id="986075"/>
    <lineage>
        <taxon>Bacteria</taxon>
        <taxon>Bacillati</taxon>
        <taxon>Bacillota</taxon>
        <taxon>Bacilli</taxon>
        <taxon>Bacillales</taxon>
        <taxon>Bacillaceae</taxon>
        <taxon>Caldalkalibacillus</taxon>
    </lineage>
</organism>
<dbReference type="GO" id="GO:0008270">
    <property type="term" value="F:zinc ion binding"/>
    <property type="evidence" value="ECO:0007669"/>
    <property type="project" value="InterPro"/>
</dbReference>
<dbReference type="SUPFAM" id="SSF51735">
    <property type="entry name" value="NAD(P)-binding Rossmann-fold domains"/>
    <property type="match status" value="1"/>
</dbReference>
<dbReference type="InterPro" id="IPR013149">
    <property type="entry name" value="ADH-like_C"/>
</dbReference>